<sequence>MGTLILIILTALSSVIFYIWDTYKHRKLLIKANSQNHWNDRIIIEEKNENIKEEYPALYRVTKGFLKSNIRFNSKEILKNTKPINGNAKGDLQAEFSKIVKNKDEEAYQVMAWYMYACFQIDLLNTNKLEAVNDEANRIKKGNLEDFENKDVFCFI</sequence>
<dbReference type="RefSeq" id="WP_074751237.1">
    <property type="nucleotide sequence ID" value="NZ_FOTJ01000007.1"/>
</dbReference>
<evidence type="ECO:0000313" key="2">
    <source>
        <dbReference type="Proteomes" id="UP000181969"/>
    </source>
</evidence>
<organism evidence="1 2">
    <name type="scientific">Lactococcus garvieae</name>
    <dbReference type="NCBI Taxonomy" id="1363"/>
    <lineage>
        <taxon>Bacteria</taxon>
        <taxon>Bacillati</taxon>
        <taxon>Bacillota</taxon>
        <taxon>Bacilli</taxon>
        <taxon>Lactobacillales</taxon>
        <taxon>Streptococcaceae</taxon>
        <taxon>Lactococcus</taxon>
    </lineage>
</organism>
<dbReference type="EMBL" id="FOTJ01000007">
    <property type="protein sequence ID" value="SFL38453.1"/>
    <property type="molecule type" value="Genomic_DNA"/>
</dbReference>
<gene>
    <name evidence="1" type="ORF">SAMN05216438_10785</name>
</gene>
<proteinExistence type="predicted"/>
<name>A0A1I4H9V5_9LACT</name>
<reference evidence="1 2" key="1">
    <citation type="submission" date="2016-10" db="EMBL/GenBank/DDBJ databases">
        <authorList>
            <person name="de Groot N.N."/>
        </authorList>
    </citation>
    <scope>NUCLEOTIDE SEQUENCE [LARGE SCALE GENOMIC DNA]</scope>
    <source>
        <strain evidence="1 2">M79</strain>
    </source>
</reference>
<dbReference type="Proteomes" id="UP000181969">
    <property type="component" value="Unassembled WGS sequence"/>
</dbReference>
<evidence type="ECO:0000313" key="1">
    <source>
        <dbReference type="EMBL" id="SFL38453.1"/>
    </source>
</evidence>
<protein>
    <submittedName>
        <fullName evidence="1">Uncharacterized protein</fullName>
    </submittedName>
</protein>
<accession>A0A1I4H9V5</accession>
<dbReference type="AlphaFoldDB" id="A0A1I4H9V5"/>
<dbReference type="OrthoDB" id="10015181at2"/>